<dbReference type="EMBL" id="FNNJ01000003">
    <property type="protein sequence ID" value="SDX18975.1"/>
    <property type="molecule type" value="Genomic_DNA"/>
</dbReference>
<reference evidence="1 2" key="1">
    <citation type="submission" date="2016-10" db="EMBL/GenBank/DDBJ databases">
        <authorList>
            <person name="de Groot N.N."/>
        </authorList>
    </citation>
    <scope>NUCLEOTIDE SEQUENCE [LARGE SCALE GENOMIC DNA]</scope>
    <source>
        <strain evidence="1 2">DSM 24956</strain>
    </source>
</reference>
<organism evidence="1 2">
    <name type="scientific">Lutibacter oricola</name>
    <dbReference type="NCBI Taxonomy" id="762486"/>
    <lineage>
        <taxon>Bacteria</taxon>
        <taxon>Pseudomonadati</taxon>
        <taxon>Bacteroidota</taxon>
        <taxon>Flavobacteriia</taxon>
        <taxon>Flavobacteriales</taxon>
        <taxon>Flavobacteriaceae</taxon>
        <taxon>Lutibacter</taxon>
    </lineage>
</organism>
<dbReference type="Proteomes" id="UP000199595">
    <property type="component" value="Unassembled WGS sequence"/>
</dbReference>
<name>A0A1H2ZNP2_9FLAO</name>
<dbReference type="RefSeq" id="WP_175454764.1">
    <property type="nucleotide sequence ID" value="NZ_FNNJ01000003.1"/>
</dbReference>
<keyword evidence="2" id="KW-1185">Reference proteome</keyword>
<proteinExistence type="predicted"/>
<dbReference type="STRING" id="762486.SAMN05444411_103314"/>
<evidence type="ECO:0000313" key="1">
    <source>
        <dbReference type="EMBL" id="SDX18975.1"/>
    </source>
</evidence>
<protein>
    <submittedName>
        <fullName evidence="1">Uncharacterized protein</fullName>
    </submittedName>
</protein>
<sequence>MGIGIFWVLLAAIMLGFYAYPSKFIKNYAVENLWSGFWLLAMFIELH</sequence>
<dbReference type="AlphaFoldDB" id="A0A1H2ZNP2"/>
<gene>
    <name evidence="1" type="ORF">SAMN05444411_103314</name>
</gene>
<accession>A0A1H2ZNP2</accession>
<evidence type="ECO:0000313" key="2">
    <source>
        <dbReference type="Proteomes" id="UP000199595"/>
    </source>
</evidence>